<evidence type="ECO:0000313" key="3">
    <source>
        <dbReference type="Proteomes" id="UP000266841"/>
    </source>
</evidence>
<dbReference type="AlphaFoldDB" id="K0TIG7"/>
<feature type="region of interest" description="Disordered" evidence="1">
    <location>
        <begin position="23"/>
        <end position="75"/>
    </location>
</feature>
<reference evidence="2 3" key="1">
    <citation type="journal article" date="2012" name="Genome Biol.">
        <title>Genome and low-iron response of an oceanic diatom adapted to chronic iron limitation.</title>
        <authorList>
            <person name="Lommer M."/>
            <person name="Specht M."/>
            <person name="Roy A.S."/>
            <person name="Kraemer L."/>
            <person name="Andreson R."/>
            <person name="Gutowska M.A."/>
            <person name="Wolf J."/>
            <person name="Bergner S.V."/>
            <person name="Schilhabel M.B."/>
            <person name="Klostermeier U.C."/>
            <person name="Beiko R.G."/>
            <person name="Rosenstiel P."/>
            <person name="Hippler M."/>
            <person name="Laroche J."/>
        </authorList>
    </citation>
    <scope>NUCLEOTIDE SEQUENCE [LARGE SCALE GENOMIC DNA]</scope>
    <source>
        <strain evidence="2 3">CCMP1005</strain>
    </source>
</reference>
<dbReference type="EMBL" id="AGNL01004375">
    <property type="protein sequence ID" value="EJK73586.1"/>
    <property type="molecule type" value="Genomic_DNA"/>
</dbReference>
<proteinExistence type="predicted"/>
<evidence type="ECO:0000313" key="2">
    <source>
        <dbReference type="EMBL" id="EJK73586.1"/>
    </source>
</evidence>
<evidence type="ECO:0008006" key="4">
    <source>
        <dbReference type="Google" id="ProtNLM"/>
    </source>
</evidence>
<feature type="compositionally biased region" description="Low complexity" evidence="1">
    <location>
        <begin position="36"/>
        <end position="61"/>
    </location>
</feature>
<protein>
    <recommendedName>
        <fullName evidence="4">DDE Tnp4 domain-containing protein</fullName>
    </recommendedName>
</protein>
<keyword evidence="3" id="KW-1185">Reference proteome</keyword>
<name>K0TIG7_THAOC</name>
<dbReference type="OrthoDB" id="38519at2759"/>
<dbReference type="Proteomes" id="UP000266841">
    <property type="component" value="Unassembled WGS sequence"/>
</dbReference>
<sequence length="392" mass="44480">ISPHSSSSTPGDADDWELVDVVETAERQEEQKEAAAKISARAAAPSASASLSSSAPSSSGSIDEPENEAEAEGSHRIKINAETFARVGAEEILKVHYVTFENVTFRRRWMSSFGTTPRVCSMLWSRIDPTTSFKEEDGTDRGRAVRPRHLLWALLWLRVYGSETQLRQMVALNPSHPNYTAIDEKTFRKWKDLFVRAISLLESKVIIWSNRFMNDLGNDARVTIDGTDMHCELRFDKRFYSHKFKKGGLKYELGLCIRSGSIVWINGPFRCGLPDISVSRQAILYALSEGERVEADLGYRGEELKINTPNEFGKEDLECMKSIARSRHETANGRMKVFGVLAQRYRHDIQDHSRCFRAVAVIVQLNIETDAPLFQVDYDPNSLSEYSEYTFY</sequence>
<comment type="caution">
    <text evidence="2">The sequence shown here is derived from an EMBL/GenBank/DDBJ whole genome shotgun (WGS) entry which is preliminary data.</text>
</comment>
<gene>
    <name evidence="2" type="ORF">THAOC_04779</name>
</gene>
<evidence type="ECO:0000256" key="1">
    <source>
        <dbReference type="SAM" id="MobiDB-lite"/>
    </source>
</evidence>
<accession>K0TIG7</accession>
<organism evidence="2 3">
    <name type="scientific">Thalassiosira oceanica</name>
    <name type="common">Marine diatom</name>
    <dbReference type="NCBI Taxonomy" id="159749"/>
    <lineage>
        <taxon>Eukaryota</taxon>
        <taxon>Sar</taxon>
        <taxon>Stramenopiles</taxon>
        <taxon>Ochrophyta</taxon>
        <taxon>Bacillariophyta</taxon>
        <taxon>Coscinodiscophyceae</taxon>
        <taxon>Thalassiosirophycidae</taxon>
        <taxon>Thalassiosirales</taxon>
        <taxon>Thalassiosiraceae</taxon>
        <taxon>Thalassiosira</taxon>
    </lineage>
</organism>
<dbReference type="eggNOG" id="ENOG502SR5B">
    <property type="taxonomic scope" value="Eukaryota"/>
</dbReference>
<feature type="compositionally biased region" description="Basic and acidic residues" evidence="1">
    <location>
        <begin position="24"/>
        <end position="35"/>
    </location>
</feature>
<feature type="non-terminal residue" evidence="2">
    <location>
        <position position="1"/>
    </location>
</feature>
<dbReference type="OMA" id="WARRSEN"/>